<dbReference type="Pfam" id="PF13520">
    <property type="entry name" value="AA_permease_2"/>
    <property type="match status" value="1"/>
</dbReference>
<organism evidence="6">
    <name type="scientific">marine metagenome</name>
    <dbReference type="NCBI Taxonomy" id="408172"/>
    <lineage>
        <taxon>unclassified sequences</taxon>
        <taxon>metagenomes</taxon>
        <taxon>ecological metagenomes</taxon>
    </lineage>
</organism>
<dbReference type="Gene3D" id="1.20.1740.10">
    <property type="entry name" value="Amino acid/polyamine transporter I"/>
    <property type="match status" value="1"/>
</dbReference>
<evidence type="ECO:0008006" key="7">
    <source>
        <dbReference type="Google" id="ProtNLM"/>
    </source>
</evidence>
<feature type="transmembrane region" description="Helical" evidence="5">
    <location>
        <begin position="230"/>
        <end position="251"/>
    </location>
</feature>
<feature type="transmembrane region" description="Helical" evidence="5">
    <location>
        <begin position="127"/>
        <end position="145"/>
    </location>
</feature>
<evidence type="ECO:0000256" key="1">
    <source>
        <dbReference type="ARBA" id="ARBA00004141"/>
    </source>
</evidence>
<feature type="transmembrane region" description="Helical" evidence="5">
    <location>
        <begin position="157"/>
        <end position="174"/>
    </location>
</feature>
<accession>A0A382AWG5</accession>
<feature type="non-terminal residue" evidence="6">
    <location>
        <position position="273"/>
    </location>
</feature>
<dbReference type="GO" id="GO:0016020">
    <property type="term" value="C:membrane"/>
    <property type="evidence" value="ECO:0007669"/>
    <property type="project" value="UniProtKB-SubCell"/>
</dbReference>
<dbReference type="InterPro" id="IPR050598">
    <property type="entry name" value="AminoAcid_Transporter"/>
</dbReference>
<evidence type="ECO:0000256" key="5">
    <source>
        <dbReference type="SAM" id="Phobius"/>
    </source>
</evidence>
<comment type="subcellular location">
    <subcellularLocation>
        <location evidence="1">Membrane</location>
        <topology evidence="1">Multi-pass membrane protein</topology>
    </subcellularLocation>
</comment>
<dbReference type="GO" id="GO:0015179">
    <property type="term" value="F:L-amino acid transmembrane transporter activity"/>
    <property type="evidence" value="ECO:0007669"/>
    <property type="project" value="TreeGrafter"/>
</dbReference>
<feature type="transmembrane region" description="Helical" evidence="5">
    <location>
        <begin position="12"/>
        <end position="35"/>
    </location>
</feature>
<feature type="transmembrane region" description="Helical" evidence="5">
    <location>
        <begin position="194"/>
        <end position="218"/>
    </location>
</feature>
<dbReference type="InterPro" id="IPR002293">
    <property type="entry name" value="AA/rel_permease1"/>
</dbReference>
<keyword evidence="2 5" id="KW-0812">Transmembrane</keyword>
<feature type="transmembrane region" description="Helical" evidence="5">
    <location>
        <begin position="47"/>
        <end position="67"/>
    </location>
</feature>
<proteinExistence type="predicted"/>
<evidence type="ECO:0000256" key="2">
    <source>
        <dbReference type="ARBA" id="ARBA00022692"/>
    </source>
</evidence>
<evidence type="ECO:0000256" key="3">
    <source>
        <dbReference type="ARBA" id="ARBA00022989"/>
    </source>
</evidence>
<evidence type="ECO:0000313" key="6">
    <source>
        <dbReference type="EMBL" id="SVB05382.1"/>
    </source>
</evidence>
<reference evidence="6" key="1">
    <citation type="submission" date="2018-05" db="EMBL/GenBank/DDBJ databases">
        <authorList>
            <person name="Lanie J.A."/>
            <person name="Ng W.-L."/>
            <person name="Kazmierczak K.M."/>
            <person name="Andrzejewski T.M."/>
            <person name="Davidsen T.M."/>
            <person name="Wayne K.J."/>
            <person name="Tettelin H."/>
            <person name="Glass J.I."/>
            <person name="Rusch D."/>
            <person name="Podicherti R."/>
            <person name="Tsui H.-C.T."/>
            <person name="Winkler M.E."/>
        </authorList>
    </citation>
    <scope>NUCLEOTIDE SEQUENCE</scope>
</reference>
<keyword evidence="4 5" id="KW-0472">Membrane</keyword>
<dbReference type="EMBL" id="UINC01026970">
    <property type="protein sequence ID" value="SVB05382.1"/>
    <property type="molecule type" value="Genomic_DNA"/>
</dbReference>
<dbReference type="PANTHER" id="PTHR11785">
    <property type="entry name" value="AMINO ACID TRANSPORTER"/>
    <property type="match status" value="1"/>
</dbReference>
<name>A0A382AWG5_9ZZZZ</name>
<feature type="transmembrane region" description="Helical" evidence="5">
    <location>
        <begin position="88"/>
        <end position="121"/>
    </location>
</feature>
<protein>
    <recommendedName>
        <fullName evidence="7">Amino acid permease/ SLC12A domain-containing protein</fullName>
    </recommendedName>
</protein>
<keyword evidence="3 5" id="KW-1133">Transmembrane helix</keyword>
<dbReference type="AlphaFoldDB" id="A0A382AWG5"/>
<dbReference type="PANTHER" id="PTHR11785:SF512">
    <property type="entry name" value="SOBREMESA, ISOFORM B"/>
    <property type="match status" value="1"/>
</dbReference>
<evidence type="ECO:0000256" key="4">
    <source>
        <dbReference type="ARBA" id="ARBA00023136"/>
    </source>
</evidence>
<gene>
    <name evidence="6" type="ORF">METZ01_LOCUS158236</name>
</gene>
<sequence length="273" mass="29703">MQQVPETKRHISVRTASAFVIASMIGTGVFTSLGFQLVEIQAVFPLLMLWVVGGVVALLGALTYSELAAALPRSGGEYHLLSRIIHPALGFVGGLVSATVGFSAPAVLAAMALGSYLAAVFPSFEPMWVATLCILFFHLLHGYNLRWGKLFQDWSTVVKVGLILLFIAAGLMITDSQIITLFPQAGDGQLLRSSGFAVSLVWVSYAYTGWNSTVYIAGEMLHPKRDIPRSILLSTIFVMVLYILINFVFLYTTPIKAMVGEIEIGYIAGQYIF</sequence>